<comment type="caution">
    <text evidence="1">The sequence shown here is derived from an EMBL/GenBank/DDBJ whole genome shotgun (WGS) entry which is preliminary data.</text>
</comment>
<name>A0A8S1YLM0_PAROT</name>
<dbReference type="AlphaFoldDB" id="A0A8S1YLM0"/>
<accession>A0A8S1YLM0</accession>
<organism evidence="1 2">
    <name type="scientific">Paramecium octaurelia</name>
    <dbReference type="NCBI Taxonomy" id="43137"/>
    <lineage>
        <taxon>Eukaryota</taxon>
        <taxon>Sar</taxon>
        <taxon>Alveolata</taxon>
        <taxon>Ciliophora</taxon>
        <taxon>Intramacronucleata</taxon>
        <taxon>Oligohymenophorea</taxon>
        <taxon>Peniculida</taxon>
        <taxon>Parameciidae</taxon>
        <taxon>Paramecium</taxon>
    </lineage>
</organism>
<keyword evidence="2" id="KW-1185">Reference proteome</keyword>
<evidence type="ECO:0000313" key="1">
    <source>
        <dbReference type="EMBL" id="CAD8214623.1"/>
    </source>
</evidence>
<reference evidence="1" key="1">
    <citation type="submission" date="2021-01" db="EMBL/GenBank/DDBJ databases">
        <authorList>
            <consortium name="Genoscope - CEA"/>
            <person name="William W."/>
        </authorList>
    </citation>
    <scope>NUCLEOTIDE SEQUENCE</scope>
</reference>
<dbReference type="Proteomes" id="UP000683925">
    <property type="component" value="Unassembled WGS sequence"/>
</dbReference>
<dbReference type="EMBL" id="CAJJDP010000187">
    <property type="protein sequence ID" value="CAD8214623.1"/>
    <property type="molecule type" value="Genomic_DNA"/>
</dbReference>
<protein>
    <submittedName>
        <fullName evidence="1">Uncharacterized protein</fullName>
    </submittedName>
</protein>
<sequence length="338" mass="40442">MEIQLHQYLHYHYEVQQQFKLKCDSYQYFQPSLLKKNVCIFAGVIQKRSSIQKMVIIDQLFNQAYFKILLSKFQTLIHHQSYTQVMIILKQKKRFQHWIKNTLTCLNIILQQIKEQHPFDCSQNNYLDQIIQFLRIAFIIMVQIIINFIEYLSINFDLLIKSSEKLTDIQVHKITIQKGENTTLLGAIYLEFSIKNIKKSQIQEKEMQESPQNNHRFKLLQFFEIQKYIPFAHFLFLSDNVEMIANQEVTLTCTRIFIQITHKLGLIVNYRRTKQYFAISHNRKVEMLIFMKIYGMRRNNKAMVLAVSLKLPLGNRFQVTLMELSIRIRIQFALTLET</sequence>
<evidence type="ECO:0000313" key="2">
    <source>
        <dbReference type="Proteomes" id="UP000683925"/>
    </source>
</evidence>
<proteinExistence type="predicted"/>
<gene>
    <name evidence="1" type="ORF">POCTA_138.1.T1830025</name>
</gene>